<dbReference type="EMBL" id="MU853223">
    <property type="protein sequence ID" value="KAK4129030.1"/>
    <property type="molecule type" value="Genomic_DNA"/>
</dbReference>
<organism evidence="1 2">
    <name type="scientific">Parathielavia appendiculata</name>
    <dbReference type="NCBI Taxonomy" id="2587402"/>
    <lineage>
        <taxon>Eukaryota</taxon>
        <taxon>Fungi</taxon>
        <taxon>Dikarya</taxon>
        <taxon>Ascomycota</taxon>
        <taxon>Pezizomycotina</taxon>
        <taxon>Sordariomycetes</taxon>
        <taxon>Sordariomycetidae</taxon>
        <taxon>Sordariales</taxon>
        <taxon>Chaetomiaceae</taxon>
        <taxon>Parathielavia</taxon>
    </lineage>
</organism>
<keyword evidence="2" id="KW-1185">Reference proteome</keyword>
<dbReference type="RefSeq" id="XP_062652801.1">
    <property type="nucleotide sequence ID" value="XM_062787691.1"/>
</dbReference>
<accession>A0AAN6U9M7</accession>
<evidence type="ECO:0000313" key="2">
    <source>
        <dbReference type="Proteomes" id="UP001302602"/>
    </source>
</evidence>
<sequence>MSSGHGADGGCCQAAHVSGSGCSTQLSILRDIQFQFPEGLICGTEAGVVGRQWRLIHIAPVSRIKKWPCRYSGAFPLSPRHRSSRAGKCMSDPAGLLGRLARLVVPSIGLFDTSGFEPFVNPAIRKDTRRVWVSFRVRLSRNPLLPVLTRLRAIPCHINRRMKI</sequence>
<dbReference type="GeneID" id="87824461"/>
<protein>
    <submittedName>
        <fullName evidence="1">Uncharacterized protein</fullName>
    </submittedName>
</protein>
<name>A0AAN6U9M7_9PEZI</name>
<gene>
    <name evidence="1" type="ORF">N657DRAFT_50428</name>
</gene>
<reference evidence="1" key="1">
    <citation type="journal article" date="2023" name="Mol. Phylogenet. Evol.">
        <title>Genome-scale phylogeny and comparative genomics of the fungal order Sordariales.</title>
        <authorList>
            <person name="Hensen N."/>
            <person name="Bonometti L."/>
            <person name="Westerberg I."/>
            <person name="Brannstrom I.O."/>
            <person name="Guillou S."/>
            <person name="Cros-Aarteil S."/>
            <person name="Calhoun S."/>
            <person name="Haridas S."/>
            <person name="Kuo A."/>
            <person name="Mondo S."/>
            <person name="Pangilinan J."/>
            <person name="Riley R."/>
            <person name="LaButti K."/>
            <person name="Andreopoulos B."/>
            <person name="Lipzen A."/>
            <person name="Chen C."/>
            <person name="Yan M."/>
            <person name="Daum C."/>
            <person name="Ng V."/>
            <person name="Clum A."/>
            <person name="Steindorff A."/>
            <person name="Ohm R.A."/>
            <person name="Martin F."/>
            <person name="Silar P."/>
            <person name="Natvig D.O."/>
            <person name="Lalanne C."/>
            <person name="Gautier V."/>
            <person name="Ament-Velasquez S.L."/>
            <person name="Kruys A."/>
            <person name="Hutchinson M.I."/>
            <person name="Powell A.J."/>
            <person name="Barry K."/>
            <person name="Miller A.N."/>
            <person name="Grigoriev I.V."/>
            <person name="Debuchy R."/>
            <person name="Gladieux P."/>
            <person name="Hiltunen Thoren M."/>
            <person name="Johannesson H."/>
        </authorList>
    </citation>
    <scope>NUCLEOTIDE SEQUENCE</scope>
    <source>
        <strain evidence="1">CBS 731.68</strain>
    </source>
</reference>
<evidence type="ECO:0000313" key="1">
    <source>
        <dbReference type="EMBL" id="KAK4129030.1"/>
    </source>
</evidence>
<dbReference type="AlphaFoldDB" id="A0AAN6U9M7"/>
<reference evidence="1" key="2">
    <citation type="submission" date="2023-05" db="EMBL/GenBank/DDBJ databases">
        <authorList>
            <consortium name="Lawrence Berkeley National Laboratory"/>
            <person name="Steindorff A."/>
            <person name="Hensen N."/>
            <person name="Bonometti L."/>
            <person name="Westerberg I."/>
            <person name="Brannstrom I.O."/>
            <person name="Guillou S."/>
            <person name="Cros-Aarteil S."/>
            <person name="Calhoun S."/>
            <person name="Haridas S."/>
            <person name="Kuo A."/>
            <person name="Mondo S."/>
            <person name="Pangilinan J."/>
            <person name="Riley R."/>
            <person name="Labutti K."/>
            <person name="Andreopoulos B."/>
            <person name="Lipzen A."/>
            <person name="Chen C."/>
            <person name="Yanf M."/>
            <person name="Daum C."/>
            <person name="Ng V."/>
            <person name="Clum A."/>
            <person name="Ohm R."/>
            <person name="Martin F."/>
            <person name="Silar P."/>
            <person name="Natvig D."/>
            <person name="Lalanne C."/>
            <person name="Gautier V."/>
            <person name="Ament-Velasquez S.L."/>
            <person name="Kruys A."/>
            <person name="Hutchinson M.I."/>
            <person name="Powell A.J."/>
            <person name="Barry K."/>
            <person name="Miller A.N."/>
            <person name="Grigoriev I.V."/>
            <person name="Debuchy R."/>
            <person name="Gladieux P."/>
            <person name="Thoren M.H."/>
            <person name="Johannesson H."/>
        </authorList>
    </citation>
    <scope>NUCLEOTIDE SEQUENCE</scope>
    <source>
        <strain evidence="1">CBS 731.68</strain>
    </source>
</reference>
<dbReference type="Proteomes" id="UP001302602">
    <property type="component" value="Unassembled WGS sequence"/>
</dbReference>
<proteinExistence type="predicted"/>
<comment type="caution">
    <text evidence="1">The sequence shown here is derived from an EMBL/GenBank/DDBJ whole genome shotgun (WGS) entry which is preliminary data.</text>
</comment>